<sequence length="79" mass="9128">MRTNTQLSLELKMTLPKCTKQPPLATWSCTITHFSAKTAQFTLEESSVNMKKRFKINAADTWKNTTCYEKPLLQNDIIF</sequence>
<proteinExistence type="predicted"/>
<evidence type="ECO:0000313" key="1">
    <source>
        <dbReference type="EMBL" id="EYC36717.1"/>
    </source>
</evidence>
<protein>
    <submittedName>
        <fullName evidence="1">Uncharacterized protein</fullName>
    </submittedName>
</protein>
<comment type="caution">
    <text evidence="1">The sequence shown here is derived from an EMBL/GenBank/DDBJ whole genome shotgun (WGS) entry which is preliminary data.</text>
</comment>
<organism evidence="1 2">
    <name type="scientific">Ancylostoma ceylanicum</name>
    <dbReference type="NCBI Taxonomy" id="53326"/>
    <lineage>
        <taxon>Eukaryota</taxon>
        <taxon>Metazoa</taxon>
        <taxon>Ecdysozoa</taxon>
        <taxon>Nematoda</taxon>
        <taxon>Chromadorea</taxon>
        <taxon>Rhabditida</taxon>
        <taxon>Rhabditina</taxon>
        <taxon>Rhabditomorpha</taxon>
        <taxon>Strongyloidea</taxon>
        <taxon>Ancylostomatidae</taxon>
        <taxon>Ancylostomatinae</taxon>
        <taxon>Ancylostoma</taxon>
    </lineage>
</organism>
<dbReference type="AlphaFoldDB" id="A0A016WBP5"/>
<keyword evidence="2" id="KW-1185">Reference proteome</keyword>
<accession>A0A016WBP5</accession>
<evidence type="ECO:0000313" key="2">
    <source>
        <dbReference type="Proteomes" id="UP000024635"/>
    </source>
</evidence>
<reference evidence="2" key="1">
    <citation type="journal article" date="2015" name="Nat. Genet.">
        <title>The genome and transcriptome of the zoonotic hookworm Ancylostoma ceylanicum identify infection-specific gene families.</title>
        <authorList>
            <person name="Schwarz E.M."/>
            <person name="Hu Y."/>
            <person name="Antoshechkin I."/>
            <person name="Miller M.M."/>
            <person name="Sternberg P.W."/>
            <person name="Aroian R.V."/>
        </authorList>
    </citation>
    <scope>NUCLEOTIDE SEQUENCE</scope>
    <source>
        <strain evidence="2">HY135</strain>
    </source>
</reference>
<gene>
    <name evidence="1" type="primary">Acey_s0863.g2749</name>
    <name evidence="1" type="ORF">Y032_0863g2749</name>
</gene>
<dbReference type="EMBL" id="JARK01000463">
    <property type="protein sequence ID" value="EYC36717.1"/>
    <property type="molecule type" value="Genomic_DNA"/>
</dbReference>
<dbReference type="Proteomes" id="UP000024635">
    <property type="component" value="Unassembled WGS sequence"/>
</dbReference>
<name>A0A016WBP5_9BILA</name>